<dbReference type="STRING" id="490829.SAMN05421850_102352"/>
<proteinExistence type="predicted"/>
<organism evidence="3 4">
    <name type="scientific">Lutimaribacter saemankumensis</name>
    <dbReference type="NCBI Taxonomy" id="490829"/>
    <lineage>
        <taxon>Bacteria</taxon>
        <taxon>Pseudomonadati</taxon>
        <taxon>Pseudomonadota</taxon>
        <taxon>Alphaproteobacteria</taxon>
        <taxon>Rhodobacterales</taxon>
        <taxon>Roseobacteraceae</taxon>
        <taxon>Lutimaribacter</taxon>
    </lineage>
</organism>
<reference evidence="3 4" key="1">
    <citation type="submission" date="2016-10" db="EMBL/GenBank/DDBJ databases">
        <authorList>
            <person name="de Groot N.N."/>
        </authorList>
    </citation>
    <scope>NUCLEOTIDE SEQUENCE [LARGE SCALE GENOMIC DNA]</scope>
    <source>
        <strain evidence="3 4">DSM 28010</strain>
    </source>
</reference>
<evidence type="ECO:0000313" key="3">
    <source>
        <dbReference type="EMBL" id="SDI37022.1"/>
    </source>
</evidence>
<dbReference type="RefSeq" id="WP_175491410.1">
    <property type="nucleotide sequence ID" value="NZ_FNEB01000002.1"/>
</dbReference>
<feature type="chain" id="PRO_5011586153" description="LPXTG-motif cell wall anchor domain-containing protein" evidence="2">
    <location>
        <begin position="17"/>
        <end position="51"/>
    </location>
</feature>
<accession>A0A1G8K0P9</accession>
<feature type="signal peptide" evidence="2">
    <location>
        <begin position="1"/>
        <end position="16"/>
    </location>
</feature>
<dbReference type="AlphaFoldDB" id="A0A1G8K0P9"/>
<evidence type="ECO:0008006" key="5">
    <source>
        <dbReference type="Google" id="ProtNLM"/>
    </source>
</evidence>
<dbReference type="Proteomes" id="UP000199340">
    <property type="component" value="Unassembled WGS sequence"/>
</dbReference>
<sequence length="51" mass="5342">MKYVLPLILLASPAAAHPGAHLHPHDGGLWLLGVSALTIALAGYVAFGRRK</sequence>
<evidence type="ECO:0000313" key="4">
    <source>
        <dbReference type="Proteomes" id="UP000199340"/>
    </source>
</evidence>
<protein>
    <recommendedName>
        <fullName evidence="5">LPXTG-motif cell wall anchor domain-containing protein</fullName>
    </recommendedName>
</protein>
<evidence type="ECO:0000256" key="1">
    <source>
        <dbReference type="SAM" id="Phobius"/>
    </source>
</evidence>
<feature type="transmembrane region" description="Helical" evidence="1">
    <location>
        <begin position="27"/>
        <end position="47"/>
    </location>
</feature>
<keyword evidence="1" id="KW-0812">Transmembrane</keyword>
<keyword evidence="2" id="KW-0732">Signal</keyword>
<keyword evidence="1" id="KW-0472">Membrane</keyword>
<keyword evidence="1" id="KW-1133">Transmembrane helix</keyword>
<dbReference type="EMBL" id="FNEB01000002">
    <property type="protein sequence ID" value="SDI37022.1"/>
    <property type="molecule type" value="Genomic_DNA"/>
</dbReference>
<evidence type="ECO:0000256" key="2">
    <source>
        <dbReference type="SAM" id="SignalP"/>
    </source>
</evidence>
<name>A0A1G8K0P9_9RHOB</name>
<gene>
    <name evidence="3" type="ORF">SAMN05421850_102352</name>
</gene>
<keyword evidence="4" id="KW-1185">Reference proteome</keyword>